<evidence type="ECO:0000259" key="2">
    <source>
        <dbReference type="Pfam" id="PF14403"/>
    </source>
</evidence>
<dbReference type="Gene3D" id="3.40.50.11290">
    <property type="match status" value="1"/>
</dbReference>
<gene>
    <name evidence="3" type="ORF">RDV89_07005</name>
</gene>
<feature type="domain" description="Circularly permuted ATP-grasp type 2" evidence="2">
    <location>
        <begin position="86"/>
        <end position="472"/>
    </location>
</feature>
<dbReference type="EMBL" id="JAVYII010000003">
    <property type="protein sequence ID" value="MDT9592809.1"/>
    <property type="molecule type" value="Genomic_DNA"/>
</dbReference>
<proteinExistence type="predicted"/>
<protein>
    <submittedName>
        <fullName evidence="3">Circularly permuted type 2 ATP-grasp protein</fullName>
    </submittedName>
</protein>
<dbReference type="Pfam" id="PF04168">
    <property type="entry name" value="Alpha-E"/>
    <property type="match status" value="1"/>
</dbReference>
<sequence>MTVLSDYTAALAQPRLDPAPTRYDELVGADGALRPAWRPLLDVALRLTAGDLARVDTDIRHALADDGVTYAAPGRGVEPWRLDPVPLVLDADEWTGLEVALAQRAELLDAVVADLYGPRTLLRDGVLPAPLVLGHSGYVRVMARASAADPHPLLLTATDLGRTGDGEWRVLADRAQAPSGLGYAMQNRRVISRVLPELYRQASPHRLAPFFHALRSSLLQAAPGDPASPRVVVLSPGPHSETAFDQAFLASTLGFPLVQGGDLVVRDGAVWMRVFEHLERVHVILRRVDAAWSDPLELRAGSRLGVAGLSEAVRRGTVRVVNGLGAGVVENPGLLPYLPAAAQHLLGEDLRLDSVPTWWCGDEANRRTVLGRLDELEVRRIDGGRVGGGRDALRKRIEAEPHLYVGQQPLPLSQAPTFGRGPGAVGAGGAGDLLEAYAPASGAVTPGSVTLRTFTLLHGSSYRPMVGALATVRERHDGLQAARSVSKDVWVLKRDAADPDQHLAHQLQPAYTDASAAVLPRTLDDLYWFGRYVERAEDTLRLVLTAHALAEDYRTRPFSSGGASLAVAWKALHDLCPPGRPVRFDDPAVREELFGDRLDAEFHAVLLDSDRAGGVAQSVAALRACAQGVRDQLSADAWRAFASVERSAAVLATSRHSHQVEEAGGRMLNGVLALTGVVANMMRDPGWHMIGAGRSLERVLQVARLLRSTVVERRGLDTDRRVLNAVLGSTESVVTHRRRHRGYVKVGSVLELLLLDPANPRSVVSALADLRGHLAAMPASTGSTRSERLLDELGERVESVDVRALVALGGARRPHLDHFLADLVAETARLSDAIEALHFPAGPGPRSFAQLLPRGAGSDDLLVEAGGDG</sequence>
<dbReference type="PANTHER" id="PTHR34595:SF2">
    <property type="entry name" value="BLR2978 PROTEIN"/>
    <property type="match status" value="1"/>
</dbReference>
<comment type="caution">
    <text evidence="3">The sequence shown here is derived from an EMBL/GenBank/DDBJ whole genome shotgun (WGS) entry which is preliminary data.</text>
</comment>
<evidence type="ECO:0000259" key="1">
    <source>
        <dbReference type="Pfam" id="PF04168"/>
    </source>
</evidence>
<evidence type="ECO:0000313" key="3">
    <source>
        <dbReference type="EMBL" id="MDT9592809.1"/>
    </source>
</evidence>
<dbReference type="Proteomes" id="UP001268542">
    <property type="component" value="Unassembled WGS sequence"/>
</dbReference>
<dbReference type="SUPFAM" id="SSF56059">
    <property type="entry name" value="Glutathione synthetase ATP-binding domain-like"/>
    <property type="match status" value="1"/>
</dbReference>
<accession>A0ABU3PUA2</accession>
<dbReference type="RefSeq" id="WP_315732243.1">
    <property type="nucleotide sequence ID" value="NZ_JAVYII010000003.1"/>
</dbReference>
<dbReference type="InterPro" id="IPR051680">
    <property type="entry name" value="ATP-dep_Glu-Cys_Ligase-2"/>
</dbReference>
<dbReference type="PANTHER" id="PTHR34595">
    <property type="entry name" value="BLR5612 PROTEIN"/>
    <property type="match status" value="1"/>
</dbReference>
<feature type="domain" description="DUF403" evidence="1">
    <location>
        <begin position="519"/>
        <end position="839"/>
    </location>
</feature>
<dbReference type="InterPro" id="IPR025841">
    <property type="entry name" value="CP_ATPgrasp_2"/>
</dbReference>
<name>A0ABU3PUA2_9ACTN</name>
<keyword evidence="4" id="KW-1185">Reference proteome</keyword>
<dbReference type="Pfam" id="PF14403">
    <property type="entry name" value="CP_ATPgrasp_2"/>
    <property type="match status" value="1"/>
</dbReference>
<dbReference type="InterPro" id="IPR007296">
    <property type="entry name" value="DUF403"/>
</dbReference>
<organism evidence="3 4">
    <name type="scientific">Nocardioides imazamoxiresistens</name>
    <dbReference type="NCBI Taxonomy" id="3231893"/>
    <lineage>
        <taxon>Bacteria</taxon>
        <taxon>Bacillati</taxon>
        <taxon>Actinomycetota</taxon>
        <taxon>Actinomycetes</taxon>
        <taxon>Propionibacteriales</taxon>
        <taxon>Nocardioidaceae</taxon>
        <taxon>Nocardioides</taxon>
    </lineage>
</organism>
<evidence type="ECO:0000313" key="4">
    <source>
        <dbReference type="Proteomes" id="UP001268542"/>
    </source>
</evidence>
<reference evidence="3 4" key="1">
    <citation type="submission" date="2023-08" db="EMBL/GenBank/DDBJ databases">
        <title>Nocardioides seae sp. nov., a bacterium isolated from a soil.</title>
        <authorList>
            <person name="Wang X."/>
        </authorList>
    </citation>
    <scope>NUCLEOTIDE SEQUENCE [LARGE SCALE GENOMIC DNA]</scope>
    <source>
        <strain evidence="3 4">YZH12</strain>
    </source>
</reference>